<dbReference type="GO" id="GO:0016509">
    <property type="term" value="F:long-chain (3S)-3-hydroxyacyl-CoA dehydrogenase (NAD+) activity"/>
    <property type="evidence" value="ECO:0007669"/>
    <property type="project" value="TreeGrafter"/>
</dbReference>
<evidence type="ECO:0000256" key="1">
    <source>
        <dbReference type="SAM" id="MobiDB-lite"/>
    </source>
</evidence>
<dbReference type="CDD" id="cd06558">
    <property type="entry name" value="crotonase-like"/>
    <property type="match status" value="1"/>
</dbReference>
<dbReference type="SUPFAM" id="SSF52096">
    <property type="entry name" value="ClpP/crotonase"/>
    <property type="match status" value="1"/>
</dbReference>
<dbReference type="PANTHER" id="PTHR43612">
    <property type="entry name" value="TRIFUNCTIONAL ENZYME SUBUNIT ALPHA"/>
    <property type="match status" value="1"/>
</dbReference>
<evidence type="ECO:0000313" key="3">
    <source>
        <dbReference type="WBParaSite" id="GPLIN_000208000"/>
    </source>
</evidence>
<protein>
    <submittedName>
        <fullName evidence="3">3-hydroxybutyryl-CoA epimerase</fullName>
    </submittedName>
</protein>
<dbReference type="InterPro" id="IPR029045">
    <property type="entry name" value="ClpP/crotonase-like_dom_sf"/>
</dbReference>
<organism evidence="2 3">
    <name type="scientific">Globodera pallida</name>
    <name type="common">Potato cyst nematode worm</name>
    <name type="synonym">Heterodera pallida</name>
    <dbReference type="NCBI Taxonomy" id="36090"/>
    <lineage>
        <taxon>Eukaryota</taxon>
        <taxon>Metazoa</taxon>
        <taxon>Ecdysozoa</taxon>
        <taxon>Nematoda</taxon>
        <taxon>Chromadorea</taxon>
        <taxon>Rhabditida</taxon>
        <taxon>Tylenchina</taxon>
        <taxon>Tylenchomorpha</taxon>
        <taxon>Tylenchoidea</taxon>
        <taxon>Heteroderidae</taxon>
        <taxon>Heteroderinae</taxon>
        <taxon>Globodera</taxon>
    </lineage>
</organism>
<feature type="compositionally biased region" description="Basic and acidic residues" evidence="1">
    <location>
        <begin position="32"/>
        <end position="43"/>
    </location>
</feature>
<dbReference type="Gene3D" id="3.90.226.10">
    <property type="entry name" value="2-enoyl-CoA Hydratase, Chain A, domain 1"/>
    <property type="match status" value="1"/>
</dbReference>
<keyword evidence="2" id="KW-1185">Reference proteome</keyword>
<evidence type="ECO:0000313" key="2">
    <source>
        <dbReference type="Proteomes" id="UP000050741"/>
    </source>
</evidence>
<dbReference type="InterPro" id="IPR001753">
    <property type="entry name" value="Enoyl-CoA_hydra/iso"/>
</dbReference>
<reference evidence="3" key="2">
    <citation type="submission" date="2016-06" db="UniProtKB">
        <authorList>
            <consortium name="WormBaseParasite"/>
        </authorList>
    </citation>
    <scope>IDENTIFICATION</scope>
</reference>
<proteinExistence type="predicted"/>
<dbReference type="AlphaFoldDB" id="A0A183BN94"/>
<dbReference type="InterPro" id="IPR050136">
    <property type="entry name" value="FA_oxidation_alpha_subunit"/>
</dbReference>
<accession>A0A183BN94</accession>
<dbReference type="Pfam" id="PF00378">
    <property type="entry name" value="ECH_1"/>
    <property type="match status" value="1"/>
</dbReference>
<feature type="region of interest" description="Disordered" evidence="1">
    <location>
        <begin position="1"/>
        <end position="43"/>
    </location>
</feature>
<dbReference type="GO" id="GO:0016507">
    <property type="term" value="C:mitochondrial fatty acid beta-oxidation multienzyme complex"/>
    <property type="evidence" value="ECO:0007669"/>
    <property type="project" value="TreeGrafter"/>
</dbReference>
<sequence>MNDLCHTQQTKSPISTPPSPSTAAQSPACKIEPSKPKIDAEPGKFTENTVVKTAGRKDAVTWSLKGQGIAVLKIDIPDVKENTLNEAVSEDLRKAFDAIEQNSSVRGVVLMSNKPNSFVAGADIGMLSRCNTADAAARISRDAKIHFDRMEGSKKPG</sequence>
<dbReference type="GO" id="GO:0004300">
    <property type="term" value="F:enoyl-CoA hydratase activity"/>
    <property type="evidence" value="ECO:0007669"/>
    <property type="project" value="TreeGrafter"/>
</dbReference>
<name>A0A183BN94_GLOPA</name>
<dbReference type="PANTHER" id="PTHR43612:SF3">
    <property type="entry name" value="TRIFUNCTIONAL ENZYME SUBUNIT ALPHA, MITOCHONDRIAL"/>
    <property type="match status" value="1"/>
</dbReference>
<dbReference type="WBParaSite" id="GPLIN_000208000">
    <property type="protein sequence ID" value="GPLIN_000208000"/>
    <property type="gene ID" value="GPLIN_000208000"/>
</dbReference>
<reference evidence="2" key="1">
    <citation type="submission" date="2014-05" db="EMBL/GenBank/DDBJ databases">
        <title>The genome and life-stage specific transcriptomes of Globodera pallida elucidate key aspects of plant parasitism by a cyst nematode.</title>
        <authorList>
            <person name="Cotton J.A."/>
            <person name="Lilley C.J."/>
            <person name="Jones L.M."/>
            <person name="Kikuchi T."/>
            <person name="Reid A.J."/>
            <person name="Thorpe P."/>
            <person name="Tsai I.J."/>
            <person name="Beasley H."/>
            <person name="Blok V."/>
            <person name="Cock P.J.A."/>
            <person name="Van den Akker S.E."/>
            <person name="Holroyd N."/>
            <person name="Hunt M."/>
            <person name="Mantelin S."/>
            <person name="Naghra H."/>
            <person name="Pain A."/>
            <person name="Palomares-Rius J.E."/>
            <person name="Zarowiecki M."/>
            <person name="Berriman M."/>
            <person name="Jones J.T."/>
            <person name="Urwin P.E."/>
        </authorList>
    </citation>
    <scope>NUCLEOTIDE SEQUENCE [LARGE SCALE GENOMIC DNA]</scope>
    <source>
        <strain evidence="2">Lindley</strain>
    </source>
</reference>
<dbReference type="GO" id="GO:0006635">
    <property type="term" value="P:fatty acid beta-oxidation"/>
    <property type="evidence" value="ECO:0007669"/>
    <property type="project" value="TreeGrafter"/>
</dbReference>
<dbReference type="Proteomes" id="UP000050741">
    <property type="component" value="Unassembled WGS sequence"/>
</dbReference>